<dbReference type="GO" id="GO:0005829">
    <property type="term" value="C:cytosol"/>
    <property type="evidence" value="ECO:0007669"/>
    <property type="project" value="TreeGrafter"/>
</dbReference>
<evidence type="ECO:0000313" key="1">
    <source>
        <dbReference type="EMBL" id="PXY16506.1"/>
    </source>
</evidence>
<dbReference type="AlphaFoldDB" id="A0A2V4ABI2"/>
<organism evidence="1 2">
    <name type="scientific">Prauserella muralis</name>
    <dbReference type="NCBI Taxonomy" id="588067"/>
    <lineage>
        <taxon>Bacteria</taxon>
        <taxon>Bacillati</taxon>
        <taxon>Actinomycetota</taxon>
        <taxon>Actinomycetes</taxon>
        <taxon>Pseudonocardiales</taxon>
        <taxon>Pseudonocardiaceae</taxon>
        <taxon>Prauserella</taxon>
    </lineage>
</organism>
<comment type="caution">
    <text evidence="1">The sequence shown here is derived from an EMBL/GenBank/DDBJ whole genome shotgun (WGS) entry which is preliminary data.</text>
</comment>
<dbReference type="GO" id="GO:0006152">
    <property type="term" value="P:purine nucleoside catabolic process"/>
    <property type="evidence" value="ECO:0007669"/>
    <property type="project" value="TreeGrafter"/>
</dbReference>
<dbReference type="InterPro" id="IPR001910">
    <property type="entry name" value="Inosine/uridine_hydrolase_dom"/>
</dbReference>
<geneLocation type="plasmid" evidence="2">
    <name>ppmurdsm45305</name>
</geneLocation>
<dbReference type="PANTHER" id="PTHR12304">
    <property type="entry name" value="INOSINE-URIDINE PREFERRING NUCLEOSIDE HYDROLASE"/>
    <property type="match status" value="1"/>
</dbReference>
<dbReference type="EMBL" id="MASW01000024">
    <property type="protein sequence ID" value="PXY16506.1"/>
    <property type="molecule type" value="Genomic_DNA"/>
</dbReference>
<dbReference type="Proteomes" id="UP000249915">
    <property type="component" value="Plasmid pPmurDSM45305"/>
</dbReference>
<keyword evidence="2" id="KW-1185">Reference proteome</keyword>
<dbReference type="RefSeq" id="WP_170160279.1">
    <property type="nucleotide sequence ID" value="NZ_CM009984.1"/>
</dbReference>
<sequence>MTRVYIDTDGGLDDALALAFLLRHPDPEVAAIGSVHGNVTAEAAARNSLRLLELLDTEVPVVVGADRPLQRELHLRHPDDPAAAILGPAERATPATGAAAERIVQLAHESGEPLSLLMIGPLTNLALALRQEPHLPTLVGTVIAMGGAFHCQGNITPHAESNIWHDPDAAAEVLAAGFADLTFVGLDVTRHVQPTTDWLRALADDPLPWGPYAHALAALPAEQRPPLPLHDPLAAAVLLAPDITTRHSGHVTVELTDDEHRGHTSLHPDPRCGTRVHVAAEVDATAALQVLLHGLSC</sequence>
<protein>
    <submittedName>
        <fullName evidence="1">Uncharacterized protein</fullName>
    </submittedName>
</protein>
<name>A0A2V4ABI2_9PSEU</name>
<dbReference type="InterPro" id="IPR023186">
    <property type="entry name" value="IUNH"/>
</dbReference>
<dbReference type="InterPro" id="IPR036452">
    <property type="entry name" value="Ribo_hydro-like"/>
</dbReference>
<gene>
    <name evidence="1" type="ORF">BAY60_35460</name>
</gene>
<evidence type="ECO:0000313" key="2">
    <source>
        <dbReference type="Proteomes" id="UP000249915"/>
    </source>
</evidence>
<dbReference type="GO" id="GO:0008477">
    <property type="term" value="F:purine nucleosidase activity"/>
    <property type="evidence" value="ECO:0007669"/>
    <property type="project" value="TreeGrafter"/>
</dbReference>
<dbReference type="PANTHER" id="PTHR12304:SF4">
    <property type="entry name" value="URIDINE NUCLEOSIDASE"/>
    <property type="match status" value="1"/>
</dbReference>
<reference evidence="1 2" key="1">
    <citation type="submission" date="2016-07" db="EMBL/GenBank/DDBJ databases">
        <title>Draft genome sequence of Prauserella muralis DSM 45305, isolated from a mould-covered wall in an indoor environment.</title>
        <authorList>
            <person name="Ruckert C."/>
            <person name="Albersmeier A."/>
            <person name="Jiang C.-L."/>
            <person name="Jiang Y."/>
            <person name="Kalinowski J."/>
            <person name="Schneider O."/>
            <person name="Winkler A."/>
            <person name="Zotchev S.B."/>
        </authorList>
    </citation>
    <scope>NUCLEOTIDE SEQUENCE [LARGE SCALE GENOMIC DNA]</scope>
    <source>
        <strain evidence="1 2">DSM 45305</strain>
        <plasmid evidence="2">ppmurdsm45305</plasmid>
    </source>
</reference>
<keyword evidence="1" id="KW-0614">Plasmid</keyword>
<accession>A0A2V4ABI2</accession>
<dbReference type="Pfam" id="PF01156">
    <property type="entry name" value="IU_nuc_hydro"/>
    <property type="match status" value="1"/>
</dbReference>
<proteinExistence type="predicted"/>
<dbReference type="SUPFAM" id="SSF53590">
    <property type="entry name" value="Nucleoside hydrolase"/>
    <property type="match status" value="1"/>
</dbReference>
<dbReference type="Gene3D" id="3.90.245.10">
    <property type="entry name" value="Ribonucleoside hydrolase-like"/>
    <property type="match status" value="1"/>
</dbReference>